<dbReference type="PANTHER" id="PTHR11926">
    <property type="entry name" value="GLUCOSYL/GLUCURONOSYL TRANSFERASES"/>
    <property type="match status" value="1"/>
</dbReference>
<dbReference type="OrthoDB" id="5835829at2759"/>
<sequence length="477" mass="51450">MRSMVEHLMGTMGGGDYGGAEARGRAVILVPFPAQGHVTPMLHLARALARRGFAPTLALPDFFHGAAAPPLDPAVALAPLATGTPRGGGGEGFAGLVAAMEARAPAQLERLLLRRRGAGAGAGEEVACVVVDVLASWAVPIAARCGVPAAGFWPAMLASYRIVSAIPELLRKGLISNCGTPLQELHLPFLPKATAGDLPWLVGNSTSRKLRFAFWRRTLRRAQTLPHILVNSFDDAEPGSRDLPELTTSPPGPRILPIGPLTAHDEARPNYGLYQPDPTCVDWLDSKPAGSVIYVSFGSWVGPIGPDRVDALARGLDSTGRPFLWALKPEPAWRTGLPARFEERVAGRGKLVGWAPQEEVLGHPSVGCYLTHCGWNSTVEALKCAKRLLCYPISGDQFVNCEYIEGVWGIGLRVDTMDLGELRGCVEKVMGGREGEEMQRRVDELRREVLQGKASVRAKNNLQLFVDSIKRTPRVRE</sequence>
<evidence type="ECO:0000256" key="3">
    <source>
        <dbReference type="RuleBase" id="RU003718"/>
    </source>
</evidence>
<dbReference type="InterPro" id="IPR002213">
    <property type="entry name" value="UDP_glucos_trans"/>
</dbReference>
<dbReference type="SUPFAM" id="SSF53756">
    <property type="entry name" value="UDP-Glycosyltransferase/glycogen phosphorylase"/>
    <property type="match status" value="1"/>
</dbReference>
<dbReference type="Proteomes" id="UP000515123">
    <property type="component" value="Linkage group 3"/>
</dbReference>
<dbReference type="InterPro" id="IPR035595">
    <property type="entry name" value="UDP_glycos_trans_CS"/>
</dbReference>
<gene>
    <name evidence="7" type="primary">LOC109707397</name>
</gene>
<dbReference type="RefSeq" id="XP_020084223.1">
    <property type="nucleotide sequence ID" value="XM_020228634.1"/>
</dbReference>
<proteinExistence type="inferred from homology"/>
<dbReference type="Pfam" id="PF26168">
    <property type="entry name" value="Glyco_transf_N"/>
    <property type="match status" value="1"/>
</dbReference>
<reference evidence="6" key="1">
    <citation type="journal article" date="2015" name="Nat. Genet.">
        <title>The pineapple genome and the evolution of CAM photosynthesis.</title>
        <authorList>
            <person name="Ming R."/>
            <person name="VanBuren R."/>
            <person name="Wai C.M."/>
            <person name="Tang H."/>
            <person name="Schatz M.C."/>
            <person name="Bowers J.E."/>
            <person name="Lyons E."/>
            <person name="Wang M.L."/>
            <person name="Chen J."/>
            <person name="Biggers E."/>
            <person name="Zhang J."/>
            <person name="Huang L."/>
            <person name="Zhang L."/>
            <person name="Miao W."/>
            <person name="Zhang J."/>
            <person name="Ye Z."/>
            <person name="Miao C."/>
            <person name="Lin Z."/>
            <person name="Wang H."/>
            <person name="Zhou H."/>
            <person name="Yim W.C."/>
            <person name="Priest H.D."/>
            <person name="Zheng C."/>
            <person name="Woodhouse M."/>
            <person name="Edger P.P."/>
            <person name="Guyot R."/>
            <person name="Guo H.B."/>
            <person name="Guo H."/>
            <person name="Zheng G."/>
            <person name="Singh R."/>
            <person name="Sharma A."/>
            <person name="Min X."/>
            <person name="Zheng Y."/>
            <person name="Lee H."/>
            <person name="Gurtowski J."/>
            <person name="Sedlazeck F.J."/>
            <person name="Harkess A."/>
            <person name="McKain M.R."/>
            <person name="Liao Z."/>
            <person name="Fang J."/>
            <person name="Liu J."/>
            <person name="Zhang X."/>
            <person name="Zhang Q."/>
            <person name="Hu W."/>
            <person name="Qin Y."/>
            <person name="Wang K."/>
            <person name="Chen L.Y."/>
            <person name="Shirley N."/>
            <person name="Lin Y.R."/>
            <person name="Liu L.Y."/>
            <person name="Hernandez A.G."/>
            <person name="Wright C.L."/>
            <person name="Bulone V."/>
            <person name="Tuskan G.A."/>
            <person name="Heath K."/>
            <person name="Zee F."/>
            <person name="Moore P.H."/>
            <person name="Sunkar R."/>
            <person name="Leebens-Mack J.H."/>
            <person name="Mockler T."/>
            <person name="Bennetzen J.L."/>
            <person name="Freeling M."/>
            <person name="Sankoff D."/>
            <person name="Paterson A.H."/>
            <person name="Zhu X."/>
            <person name="Yang X."/>
            <person name="Smith J.A."/>
            <person name="Cushman J.C."/>
            <person name="Paull R.E."/>
            <person name="Yu Q."/>
        </authorList>
    </citation>
    <scope>NUCLEOTIDE SEQUENCE [LARGE SCALE GENOMIC DNA]</scope>
    <source>
        <strain evidence="6">cv. F153</strain>
    </source>
</reference>
<dbReference type="InterPro" id="IPR058980">
    <property type="entry name" value="Glyco_transf_N"/>
</dbReference>
<evidence type="ECO:0000259" key="5">
    <source>
        <dbReference type="Pfam" id="PF26168"/>
    </source>
</evidence>
<evidence type="ECO:0000256" key="2">
    <source>
        <dbReference type="ARBA" id="ARBA00022679"/>
    </source>
</evidence>
<dbReference type="AlphaFoldDB" id="A0A6P5ESE9"/>
<dbReference type="GO" id="GO:0080043">
    <property type="term" value="F:quercetin 3-O-glucosyltransferase activity"/>
    <property type="evidence" value="ECO:0007669"/>
    <property type="project" value="TreeGrafter"/>
</dbReference>
<name>A0A6P5ESE9_ANACO</name>
<keyword evidence="3" id="KW-0328">Glycosyltransferase</keyword>
<feature type="domain" description="Glycosyltransferase N-terminal" evidence="5">
    <location>
        <begin position="26"/>
        <end position="53"/>
    </location>
</feature>
<accession>A0A6P5ESE9</accession>
<protein>
    <recommendedName>
        <fullName evidence="4">Glycosyltransferase</fullName>
        <ecNumber evidence="4">2.4.1.-</ecNumber>
    </recommendedName>
</protein>
<dbReference type="GO" id="GO:0080044">
    <property type="term" value="F:quercetin 7-O-glucosyltransferase activity"/>
    <property type="evidence" value="ECO:0007669"/>
    <property type="project" value="TreeGrafter"/>
</dbReference>
<reference evidence="7" key="2">
    <citation type="submission" date="2025-08" db="UniProtKB">
        <authorList>
            <consortium name="RefSeq"/>
        </authorList>
    </citation>
    <scope>IDENTIFICATION</scope>
    <source>
        <tissue evidence="7">Leaf</tissue>
    </source>
</reference>
<dbReference type="PROSITE" id="PS00375">
    <property type="entry name" value="UDPGT"/>
    <property type="match status" value="1"/>
</dbReference>
<dbReference type="PANTHER" id="PTHR11926:SF1402">
    <property type="entry name" value="GLYCOSYLTRANSFERASE"/>
    <property type="match status" value="1"/>
</dbReference>
<dbReference type="FunFam" id="3.40.50.2000:FF:000122">
    <property type="entry name" value="Glycosyltransferase"/>
    <property type="match status" value="1"/>
</dbReference>
<keyword evidence="6" id="KW-1185">Reference proteome</keyword>
<evidence type="ECO:0000313" key="7">
    <source>
        <dbReference type="RefSeq" id="XP_020084223.1"/>
    </source>
</evidence>
<evidence type="ECO:0000256" key="1">
    <source>
        <dbReference type="ARBA" id="ARBA00009995"/>
    </source>
</evidence>
<dbReference type="CDD" id="cd03784">
    <property type="entry name" value="GT1_Gtf-like"/>
    <property type="match status" value="1"/>
</dbReference>
<dbReference type="Gene3D" id="3.40.50.2000">
    <property type="entry name" value="Glycogen Phosphorylase B"/>
    <property type="match status" value="2"/>
</dbReference>
<keyword evidence="2 3" id="KW-0808">Transferase</keyword>
<evidence type="ECO:0000256" key="4">
    <source>
        <dbReference type="RuleBase" id="RU362057"/>
    </source>
</evidence>
<evidence type="ECO:0000313" key="6">
    <source>
        <dbReference type="Proteomes" id="UP000515123"/>
    </source>
</evidence>
<dbReference type="Pfam" id="PF00201">
    <property type="entry name" value="UDPGT"/>
    <property type="match status" value="1"/>
</dbReference>
<comment type="similarity">
    <text evidence="1 3">Belongs to the UDP-glycosyltransferase family.</text>
</comment>
<dbReference type="EC" id="2.4.1.-" evidence="4"/>
<dbReference type="GeneID" id="109707397"/>
<organism evidence="6 7">
    <name type="scientific">Ananas comosus</name>
    <name type="common">Pineapple</name>
    <name type="synonym">Ananas ananas</name>
    <dbReference type="NCBI Taxonomy" id="4615"/>
    <lineage>
        <taxon>Eukaryota</taxon>
        <taxon>Viridiplantae</taxon>
        <taxon>Streptophyta</taxon>
        <taxon>Embryophyta</taxon>
        <taxon>Tracheophyta</taxon>
        <taxon>Spermatophyta</taxon>
        <taxon>Magnoliopsida</taxon>
        <taxon>Liliopsida</taxon>
        <taxon>Poales</taxon>
        <taxon>Bromeliaceae</taxon>
        <taxon>Bromelioideae</taxon>
        <taxon>Ananas</taxon>
    </lineage>
</organism>